<dbReference type="OMA" id="GVINKNQ"/>
<feature type="compositionally biased region" description="Polar residues" evidence="1">
    <location>
        <begin position="27"/>
        <end position="44"/>
    </location>
</feature>
<dbReference type="AlphaFoldDB" id="A3LRV9"/>
<reference evidence="2 3" key="1">
    <citation type="journal article" date="2007" name="Nat. Biotechnol.">
        <title>Genome sequence of the lignocellulose-bioconverting and xylose-fermenting yeast Pichia stipitis.</title>
        <authorList>
            <person name="Jeffries T.W."/>
            <person name="Grigoriev I.V."/>
            <person name="Grimwood J."/>
            <person name="Laplaza J.M."/>
            <person name="Aerts A."/>
            <person name="Salamov A."/>
            <person name="Schmutz J."/>
            <person name="Lindquist E."/>
            <person name="Dehal P."/>
            <person name="Shapiro H."/>
            <person name="Jin Y.S."/>
            <person name="Passoth V."/>
            <person name="Richardson P.M."/>
        </authorList>
    </citation>
    <scope>NUCLEOTIDE SEQUENCE [LARGE SCALE GENOMIC DNA]</scope>
    <source>
        <strain evidence="3">ATCC 58785 / CBS 6054 / NBRC 10063 / NRRL Y-11545</strain>
    </source>
</reference>
<feature type="region of interest" description="Disordered" evidence="1">
    <location>
        <begin position="116"/>
        <end position="141"/>
    </location>
</feature>
<sequence>MFKSSISSYFVPSWFRKPAASSKDTARATTGPKSFTIPSPENSNQLVNISMKDTAETGDADSFVDIEYRHLTYAEAASLAKDKKQAPLKSNPPRKSRLPINQYNVLTEEDLEAANDAYEPFKEDTKRKTRQNLKNRDFELKKKRKALKHKKLADLN</sequence>
<dbReference type="InParanoid" id="A3LRV9"/>
<accession>A3LRV9</accession>
<dbReference type="KEGG" id="pic:PICST_67336"/>
<organism evidence="2 3">
    <name type="scientific">Scheffersomyces stipitis (strain ATCC 58785 / CBS 6054 / NBRC 10063 / NRRL Y-11545)</name>
    <name type="common">Yeast</name>
    <name type="synonym">Pichia stipitis</name>
    <dbReference type="NCBI Taxonomy" id="322104"/>
    <lineage>
        <taxon>Eukaryota</taxon>
        <taxon>Fungi</taxon>
        <taxon>Dikarya</taxon>
        <taxon>Ascomycota</taxon>
        <taxon>Saccharomycotina</taxon>
        <taxon>Pichiomycetes</taxon>
        <taxon>Debaryomycetaceae</taxon>
        <taxon>Scheffersomyces</taxon>
    </lineage>
</organism>
<protein>
    <submittedName>
        <fullName evidence="2">Uncharacterized protein</fullName>
    </submittedName>
</protein>
<dbReference type="OrthoDB" id="4083131at2759"/>
<keyword evidence="3" id="KW-1185">Reference proteome</keyword>
<evidence type="ECO:0000313" key="2">
    <source>
        <dbReference type="EMBL" id="ABN65460.2"/>
    </source>
</evidence>
<evidence type="ECO:0000256" key="1">
    <source>
        <dbReference type="SAM" id="MobiDB-lite"/>
    </source>
</evidence>
<gene>
    <name evidence="2" type="ORF">PICST_67336</name>
</gene>
<dbReference type="HOGENOM" id="CLU_131045_0_0_1"/>
<dbReference type="EMBL" id="CP000497">
    <property type="protein sequence ID" value="ABN65460.2"/>
    <property type="molecule type" value="Genomic_DNA"/>
</dbReference>
<dbReference type="GeneID" id="4837791"/>
<evidence type="ECO:0000313" key="3">
    <source>
        <dbReference type="Proteomes" id="UP000002258"/>
    </source>
</evidence>
<dbReference type="Proteomes" id="UP000002258">
    <property type="component" value="Chromosome 3"/>
</dbReference>
<proteinExistence type="predicted"/>
<dbReference type="RefSeq" id="XP_001383489.2">
    <property type="nucleotide sequence ID" value="XM_001383452.1"/>
</dbReference>
<name>A3LRV9_PICST</name>
<feature type="region of interest" description="Disordered" evidence="1">
    <location>
        <begin position="19"/>
        <end position="44"/>
    </location>
</feature>